<dbReference type="AlphaFoldDB" id="A0A0F8YQB3"/>
<dbReference type="EMBL" id="LAZR01068106">
    <property type="protein sequence ID" value="KKK50266.1"/>
    <property type="molecule type" value="Genomic_DNA"/>
</dbReference>
<proteinExistence type="predicted"/>
<accession>A0A0F8YQB3</accession>
<gene>
    <name evidence="1" type="ORF">LCGC14_3126750</name>
</gene>
<reference evidence="1" key="1">
    <citation type="journal article" date="2015" name="Nature">
        <title>Complex archaea that bridge the gap between prokaryotes and eukaryotes.</title>
        <authorList>
            <person name="Spang A."/>
            <person name="Saw J.H."/>
            <person name="Jorgensen S.L."/>
            <person name="Zaremba-Niedzwiedzka K."/>
            <person name="Martijn J."/>
            <person name="Lind A.E."/>
            <person name="van Eijk R."/>
            <person name="Schleper C."/>
            <person name="Guy L."/>
            <person name="Ettema T.J."/>
        </authorList>
    </citation>
    <scope>NUCLEOTIDE SEQUENCE</scope>
</reference>
<evidence type="ECO:0008006" key="2">
    <source>
        <dbReference type="Google" id="ProtNLM"/>
    </source>
</evidence>
<name>A0A0F8YQB3_9ZZZZ</name>
<organism evidence="1">
    <name type="scientific">marine sediment metagenome</name>
    <dbReference type="NCBI Taxonomy" id="412755"/>
    <lineage>
        <taxon>unclassified sequences</taxon>
        <taxon>metagenomes</taxon>
        <taxon>ecological metagenomes</taxon>
    </lineage>
</organism>
<feature type="non-terminal residue" evidence="1">
    <location>
        <position position="286"/>
    </location>
</feature>
<evidence type="ECO:0000313" key="1">
    <source>
        <dbReference type="EMBL" id="KKK50266.1"/>
    </source>
</evidence>
<protein>
    <recommendedName>
        <fullName evidence="2">Bacterial Ig-like domain-containing protein</fullName>
    </recommendedName>
</protein>
<sequence>MLPIVIISILLGSMATTLAAVPLLPMTVFGDVYVDDVLAGTGFNVYAKHGTTIVGETTTNADGYYILSITEDSGLDDGDPIDFYVGTTDTGETVPMEYGNMPLVQDLYVAGGVPDPDTGTLLITTTPSGGEVFVDTVSWGLAPQFRVVDVGTYAVSFGDVALYDTPDDDVAVVEDGETTIINGLYELIPVDDPDDDDDDDPDITPGVGFSIDYVSEDEVVYNDELSVYGSGVTAGADVSVYWDLLTSDGLLNTTDGNPDGTFDLTIDIPSDLAGNHYLWARDESTG</sequence>
<comment type="caution">
    <text evidence="1">The sequence shown here is derived from an EMBL/GenBank/DDBJ whole genome shotgun (WGS) entry which is preliminary data.</text>
</comment>